<evidence type="ECO:0000256" key="5">
    <source>
        <dbReference type="ARBA" id="ARBA00038392"/>
    </source>
</evidence>
<sequence length="226" mass="25400">MESEEDDQQQQRQQPQRQSGNAGPSSHAKTNARDAKDKESGGRKKIFGKDIRPIMYGYGDVIDPADDTVDVVEDMLIMFLEDVVAYQLSNDSIQCAKAVSASNTGRIRIADITFALRKDPRKLARVLELIATEKEIAKARNVGGEDVQMKGRAAGGAFDFDQNKRRRTDDDDDDDDYYGEKNNDAAFSDDTNDFPTLAEIKLRQQQQQQVNKSNNPDDDYDDILLE</sequence>
<evidence type="ECO:0000256" key="7">
    <source>
        <dbReference type="SAM" id="MobiDB-lite"/>
    </source>
</evidence>
<feature type="compositionally biased region" description="Basic and acidic residues" evidence="7">
    <location>
        <begin position="31"/>
        <end position="44"/>
    </location>
</feature>
<dbReference type="GO" id="GO:0005669">
    <property type="term" value="C:transcription factor TFIID complex"/>
    <property type="evidence" value="ECO:0007669"/>
    <property type="project" value="TreeGrafter"/>
</dbReference>
<dbReference type="Gene3D" id="1.10.20.10">
    <property type="entry name" value="Histone, subunit A"/>
    <property type="match status" value="1"/>
</dbReference>
<evidence type="ECO:0000256" key="1">
    <source>
        <dbReference type="ARBA" id="ARBA00004123"/>
    </source>
</evidence>
<protein>
    <recommendedName>
        <fullName evidence="6">Transcription initiation factor TFIID subunit 13</fullName>
    </recommendedName>
</protein>
<feature type="region of interest" description="Disordered" evidence="7">
    <location>
        <begin position="158"/>
        <end position="226"/>
    </location>
</feature>
<dbReference type="InterPro" id="IPR009072">
    <property type="entry name" value="Histone-fold"/>
</dbReference>
<accession>A0AAD5T0A3</accession>
<evidence type="ECO:0000313" key="9">
    <source>
        <dbReference type="Proteomes" id="UP001211907"/>
    </source>
</evidence>
<keyword evidence="3" id="KW-0804">Transcription</keyword>
<dbReference type="GO" id="GO:0046982">
    <property type="term" value="F:protein heterodimerization activity"/>
    <property type="evidence" value="ECO:0007669"/>
    <property type="project" value="InterPro"/>
</dbReference>
<comment type="caution">
    <text evidence="8">The sequence shown here is derived from an EMBL/GenBank/DDBJ whole genome shotgun (WGS) entry which is preliminary data.</text>
</comment>
<dbReference type="InterPro" id="IPR003195">
    <property type="entry name" value="TFIID_TAF13"/>
</dbReference>
<dbReference type="GO" id="GO:0051123">
    <property type="term" value="P:RNA polymerase II preinitiation complex assembly"/>
    <property type="evidence" value="ECO:0007669"/>
    <property type="project" value="TreeGrafter"/>
</dbReference>
<organism evidence="8 9">
    <name type="scientific">Physocladia obscura</name>
    <dbReference type="NCBI Taxonomy" id="109957"/>
    <lineage>
        <taxon>Eukaryota</taxon>
        <taxon>Fungi</taxon>
        <taxon>Fungi incertae sedis</taxon>
        <taxon>Chytridiomycota</taxon>
        <taxon>Chytridiomycota incertae sedis</taxon>
        <taxon>Chytridiomycetes</taxon>
        <taxon>Chytridiales</taxon>
        <taxon>Chytriomycetaceae</taxon>
        <taxon>Physocladia</taxon>
    </lineage>
</organism>
<feature type="region of interest" description="Disordered" evidence="7">
    <location>
        <begin position="1"/>
        <end position="44"/>
    </location>
</feature>
<evidence type="ECO:0000256" key="3">
    <source>
        <dbReference type="ARBA" id="ARBA00023163"/>
    </source>
</evidence>
<dbReference type="PANTHER" id="PTHR11380">
    <property type="entry name" value="TRANSCRIPTION INITIATION FACTOR TFIID/SUPT3-RELATED"/>
    <property type="match status" value="1"/>
</dbReference>
<reference evidence="8" key="1">
    <citation type="submission" date="2020-05" db="EMBL/GenBank/DDBJ databases">
        <title>Phylogenomic resolution of chytrid fungi.</title>
        <authorList>
            <person name="Stajich J.E."/>
            <person name="Amses K."/>
            <person name="Simmons R."/>
            <person name="Seto K."/>
            <person name="Myers J."/>
            <person name="Bonds A."/>
            <person name="Quandt C.A."/>
            <person name="Barry K."/>
            <person name="Liu P."/>
            <person name="Grigoriev I."/>
            <person name="Longcore J.E."/>
            <person name="James T.Y."/>
        </authorList>
    </citation>
    <scope>NUCLEOTIDE SEQUENCE</scope>
    <source>
        <strain evidence="8">JEL0513</strain>
    </source>
</reference>
<evidence type="ECO:0000256" key="4">
    <source>
        <dbReference type="ARBA" id="ARBA00023242"/>
    </source>
</evidence>
<dbReference type="EMBL" id="JADGJH010001018">
    <property type="protein sequence ID" value="KAJ3119856.1"/>
    <property type="molecule type" value="Genomic_DNA"/>
</dbReference>
<feature type="compositionally biased region" description="Acidic residues" evidence="7">
    <location>
        <begin position="216"/>
        <end position="226"/>
    </location>
</feature>
<dbReference type="SUPFAM" id="SSF47113">
    <property type="entry name" value="Histone-fold"/>
    <property type="match status" value="1"/>
</dbReference>
<keyword evidence="9" id="KW-1185">Reference proteome</keyword>
<keyword evidence="2" id="KW-0805">Transcription regulation</keyword>
<dbReference type="CDD" id="cd07978">
    <property type="entry name" value="HFD_TAF13"/>
    <property type="match status" value="1"/>
</dbReference>
<gene>
    <name evidence="8" type="primary">TAF13</name>
    <name evidence="8" type="ORF">HK100_000129</name>
</gene>
<evidence type="ECO:0000313" key="8">
    <source>
        <dbReference type="EMBL" id="KAJ3119856.1"/>
    </source>
</evidence>
<dbReference type="AlphaFoldDB" id="A0AAD5T0A3"/>
<name>A0AAD5T0A3_9FUNG</name>
<dbReference type="Proteomes" id="UP001211907">
    <property type="component" value="Unassembled WGS sequence"/>
</dbReference>
<evidence type="ECO:0000256" key="2">
    <source>
        <dbReference type="ARBA" id="ARBA00023015"/>
    </source>
</evidence>
<proteinExistence type="inferred from homology"/>
<keyword evidence="4" id="KW-0539">Nucleus</keyword>
<dbReference type="PANTHER" id="PTHR11380:SF5">
    <property type="entry name" value="TRANSCRIPTION INITIATION FACTOR TFIID SUBUNIT 13"/>
    <property type="match status" value="1"/>
</dbReference>
<evidence type="ECO:0000256" key="6">
    <source>
        <dbReference type="ARBA" id="ARBA00040136"/>
    </source>
</evidence>
<comment type="similarity">
    <text evidence="5">Belongs to the TAF13 family.</text>
</comment>
<comment type="subcellular location">
    <subcellularLocation>
        <location evidence="1">Nucleus</location>
    </subcellularLocation>
</comment>
<dbReference type="Pfam" id="PF02269">
    <property type="entry name" value="TFIID-18kDa"/>
    <property type="match status" value="1"/>
</dbReference>
<feature type="compositionally biased region" description="Polar residues" evidence="7">
    <location>
        <begin position="19"/>
        <end position="29"/>
    </location>
</feature>